<dbReference type="Pfam" id="PF00172">
    <property type="entry name" value="Zn_clus"/>
    <property type="match status" value="1"/>
</dbReference>
<comment type="subcellular location">
    <subcellularLocation>
        <location evidence="1">Nucleus</location>
    </subcellularLocation>
</comment>
<evidence type="ECO:0000313" key="4">
    <source>
        <dbReference type="EMBL" id="SSD61073.1"/>
    </source>
</evidence>
<evidence type="ECO:0000259" key="3">
    <source>
        <dbReference type="PROSITE" id="PS50048"/>
    </source>
</evidence>
<sequence>MKRSRHGCKNCKRLKIKCDENKPMCTNCIKRNRDNCDYSITLTWGGRPYKDKRQFLSKFPNTKVIAGVITTNFTQELQHEDNITNIQSLSCLNKVHKKKRKKNEKTPIKTSNIQTNYKTLMDKIIPQKGKKNFLETSGLPSPLPPSLLNSPSSINSQLEAFNLQFEDFEEDSLDTNQKSIFPAPLSANNLENDNTVDSDFQPLCESPCYSVSNVFLTTNRIFHNTCQDIFHPVDNDVNAALRKNLFDFYLNETSQFFVPAPTDIYINPFKTVLPHMALNSTGLLNLILAFGATHKKKLLIPNPKNNSQEEEQLKDFHEALTDFDIENFLSKTMHELLMQLKDEKKAILDTTLATVMLLALFNIFFSQEKSKWRVHIWGAKKIVKKRFENMLISPSNIGSEESYFLLRWFHYVDVVSALSSITRVVFDPEDNNDDHQWKFNFKIDDHLDSKRLNLSDIEYFTGMDMKVLEFLSDISTLIRKRERHQQSIPTHEIMVDALDLSFDLENYLNESESKRDLIAKCHYTDFSSVESLKKYKNYLILRGTNLVFALTGLLQLKRRVLNIPHSSKSVKKLLETISTTILEKIPLGSSASSCIIFVFFCSGSDLIEDDMRHHRKVHIDHLDHLIQRGMTSAIQAKRIMLSCWEEKKPWWEVLKESNIDISFAI</sequence>
<dbReference type="GO" id="GO:0008270">
    <property type="term" value="F:zinc ion binding"/>
    <property type="evidence" value="ECO:0007669"/>
    <property type="project" value="InterPro"/>
</dbReference>
<feature type="domain" description="Zn(2)-C6 fungal-type" evidence="3">
    <location>
        <begin position="7"/>
        <end position="38"/>
    </location>
</feature>
<dbReference type="SUPFAM" id="SSF57701">
    <property type="entry name" value="Zn2/Cys6 DNA-binding domain"/>
    <property type="match status" value="1"/>
</dbReference>
<keyword evidence="5" id="KW-1185">Reference proteome</keyword>
<proteinExistence type="predicted"/>
<dbReference type="Pfam" id="PF11951">
    <property type="entry name" value="Fungal_trans_2"/>
    <property type="match status" value="1"/>
</dbReference>
<dbReference type="GO" id="GO:0000981">
    <property type="term" value="F:DNA-binding transcription factor activity, RNA polymerase II-specific"/>
    <property type="evidence" value="ECO:0007669"/>
    <property type="project" value="InterPro"/>
</dbReference>
<dbReference type="PROSITE" id="PS00463">
    <property type="entry name" value="ZN2_CY6_FUNGAL_1"/>
    <property type="match status" value="1"/>
</dbReference>
<dbReference type="Proteomes" id="UP000262825">
    <property type="component" value="Unassembled WGS sequence"/>
</dbReference>
<dbReference type="InterPro" id="IPR001138">
    <property type="entry name" value="Zn2Cys6_DnaBD"/>
</dbReference>
<dbReference type="CDD" id="cd00067">
    <property type="entry name" value="GAL4"/>
    <property type="match status" value="1"/>
</dbReference>
<evidence type="ECO:0000313" key="5">
    <source>
        <dbReference type="Proteomes" id="UP000262825"/>
    </source>
</evidence>
<protein>
    <recommendedName>
        <fullName evidence="3">Zn(2)-C6 fungal-type domain-containing protein</fullName>
    </recommendedName>
</protein>
<name>A0A376B8P9_9ASCO</name>
<reference evidence="5" key="1">
    <citation type="submission" date="2018-06" db="EMBL/GenBank/DDBJ databases">
        <authorList>
            <person name="Guldener U."/>
        </authorList>
    </citation>
    <scope>NUCLEOTIDE SEQUENCE [LARGE SCALE GENOMIC DNA]</scope>
    <source>
        <strain evidence="5">UTAD17</strain>
    </source>
</reference>
<dbReference type="Gene3D" id="4.10.240.10">
    <property type="entry name" value="Zn(2)-C6 fungal-type DNA-binding domain"/>
    <property type="match status" value="1"/>
</dbReference>
<accession>A0A376B8P9</accession>
<evidence type="ECO:0000256" key="1">
    <source>
        <dbReference type="ARBA" id="ARBA00004123"/>
    </source>
</evidence>
<dbReference type="VEuPathDB" id="FungiDB:SCODWIG_02834"/>
<evidence type="ECO:0000256" key="2">
    <source>
        <dbReference type="ARBA" id="ARBA00023242"/>
    </source>
</evidence>
<dbReference type="PANTHER" id="PTHR37534:SF43">
    <property type="entry name" value="FINGER DOMAIN PROTEIN, PUTATIVE (AFU_ORTHOLOGUE AFUA_1G01850)-RELATED"/>
    <property type="match status" value="1"/>
</dbReference>
<dbReference type="AlphaFoldDB" id="A0A376B8P9"/>
<gene>
    <name evidence="4" type="ORF">SCODWIG_02834</name>
</gene>
<dbReference type="EMBL" id="UFAJ01000559">
    <property type="protein sequence ID" value="SSD61073.1"/>
    <property type="molecule type" value="Genomic_DNA"/>
</dbReference>
<dbReference type="PANTHER" id="PTHR37534">
    <property type="entry name" value="TRANSCRIPTIONAL ACTIVATOR PROTEIN UGA3"/>
    <property type="match status" value="1"/>
</dbReference>
<organism evidence="4 5">
    <name type="scientific">Saccharomycodes ludwigii</name>
    <dbReference type="NCBI Taxonomy" id="36035"/>
    <lineage>
        <taxon>Eukaryota</taxon>
        <taxon>Fungi</taxon>
        <taxon>Dikarya</taxon>
        <taxon>Ascomycota</taxon>
        <taxon>Saccharomycotina</taxon>
        <taxon>Saccharomycetes</taxon>
        <taxon>Saccharomycodales</taxon>
        <taxon>Saccharomycodaceae</taxon>
        <taxon>Saccharomycodes</taxon>
    </lineage>
</organism>
<dbReference type="SMART" id="SM00066">
    <property type="entry name" value="GAL4"/>
    <property type="match status" value="1"/>
</dbReference>
<dbReference type="GO" id="GO:0045944">
    <property type="term" value="P:positive regulation of transcription by RNA polymerase II"/>
    <property type="evidence" value="ECO:0007669"/>
    <property type="project" value="TreeGrafter"/>
</dbReference>
<dbReference type="InterPro" id="IPR021858">
    <property type="entry name" value="Fun_TF"/>
</dbReference>
<dbReference type="InterPro" id="IPR036864">
    <property type="entry name" value="Zn2-C6_fun-type_DNA-bd_sf"/>
</dbReference>
<dbReference type="GO" id="GO:0005634">
    <property type="term" value="C:nucleus"/>
    <property type="evidence" value="ECO:0007669"/>
    <property type="project" value="UniProtKB-SubCell"/>
</dbReference>
<keyword evidence="2" id="KW-0539">Nucleus</keyword>
<dbReference type="GO" id="GO:0000976">
    <property type="term" value="F:transcription cis-regulatory region binding"/>
    <property type="evidence" value="ECO:0007669"/>
    <property type="project" value="TreeGrafter"/>
</dbReference>
<dbReference type="PROSITE" id="PS50048">
    <property type="entry name" value="ZN2_CY6_FUNGAL_2"/>
    <property type="match status" value="1"/>
</dbReference>